<reference evidence="3" key="1">
    <citation type="journal article" date="2019" name="Int. J. Syst. Evol. Microbiol.">
        <title>The Global Catalogue of Microorganisms (GCM) 10K type strain sequencing project: providing services to taxonomists for standard genome sequencing and annotation.</title>
        <authorList>
            <consortium name="The Broad Institute Genomics Platform"/>
            <consortium name="The Broad Institute Genome Sequencing Center for Infectious Disease"/>
            <person name="Wu L."/>
            <person name="Ma J."/>
        </authorList>
    </citation>
    <scope>NUCLEOTIDE SEQUENCE [LARGE SCALE GENOMIC DNA]</scope>
    <source>
        <strain evidence="3">CGMCC 1.15122</strain>
    </source>
</reference>
<comment type="caution">
    <text evidence="2">The sequence shown here is derived from an EMBL/GenBank/DDBJ whole genome shotgun (WGS) entry which is preliminary data.</text>
</comment>
<dbReference type="Proteomes" id="UP000597301">
    <property type="component" value="Unassembled WGS sequence"/>
</dbReference>
<organism evidence="2 3">
    <name type="scientific">Vreelandella lutescens</name>
    <dbReference type="NCBI Taxonomy" id="1602943"/>
    <lineage>
        <taxon>Bacteria</taxon>
        <taxon>Pseudomonadati</taxon>
        <taxon>Pseudomonadota</taxon>
        <taxon>Gammaproteobacteria</taxon>
        <taxon>Oceanospirillales</taxon>
        <taxon>Halomonadaceae</taxon>
        <taxon>Vreelandella</taxon>
    </lineage>
</organism>
<feature type="transmembrane region" description="Helical" evidence="1">
    <location>
        <begin position="43"/>
        <end position="63"/>
    </location>
</feature>
<evidence type="ECO:0000313" key="2">
    <source>
        <dbReference type="EMBL" id="GGC77561.1"/>
    </source>
</evidence>
<keyword evidence="1" id="KW-0812">Transmembrane</keyword>
<gene>
    <name evidence="2" type="ORF">GCM10011382_04360</name>
</gene>
<accession>A0ABQ1NHP0</accession>
<evidence type="ECO:0000313" key="3">
    <source>
        <dbReference type="Proteomes" id="UP000597301"/>
    </source>
</evidence>
<sequence length="104" mass="11115">MNFSPVWQSLIAIILMVVIAYGSRVLGLLIMARVPLGPRVRRFIDAMSSSVLIAVITPIIVHGDGGVRIAAIAAGTVAIILRSPLVSIALGMFCAAGWRWLFTI</sequence>
<keyword evidence="3" id="KW-1185">Reference proteome</keyword>
<name>A0ABQ1NHP0_9GAMM</name>
<dbReference type="Pfam" id="PF05437">
    <property type="entry name" value="AzlD"/>
    <property type="match status" value="1"/>
</dbReference>
<dbReference type="RefSeq" id="WP_188637875.1">
    <property type="nucleotide sequence ID" value="NZ_BMHM01000001.1"/>
</dbReference>
<feature type="transmembrane region" description="Helical" evidence="1">
    <location>
        <begin position="69"/>
        <end position="102"/>
    </location>
</feature>
<protein>
    <recommendedName>
        <fullName evidence="4">Branched-chain amino acid transporter</fullName>
    </recommendedName>
</protein>
<keyword evidence="1" id="KW-0472">Membrane</keyword>
<feature type="transmembrane region" description="Helical" evidence="1">
    <location>
        <begin position="6"/>
        <end position="31"/>
    </location>
</feature>
<dbReference type="EMBL" id="BMHM01000001">
    <property type="protein sequence ID" value="GGC77561.1"/>
    <property type="molecule type" value="Genomic_DNA"/>
</dbReference>
<proteinExistence type="predicted"/>
<keyword evidence="1" id="KW-1133">Transmembrane helix</keyword>
<evidence type="ECO:0000256" key="1">
    <source>
        <dbReference type="SAM" id="Phobius"/>
    </source>
</evidence>
<evidence type="ECO:0008006" key="4">
    <source>
        <dbReference type="Google" id="ProtNLM"/>
    </source>
</evidence>
<dbReference type="InterPro" id="IPR008407">
    <property type="entry name" value="Brnchd-chn_aa_trnsp_AzlD"/>
</dbReference>